<name>A0A974D5E5_XENLA</name>
<evidence type="ECO:0000313" key="2">
    <source>
        <dbReference type="EMBL" id="OCT84940.1"/>
    </source>
</evidence>
<protein>
    <submittedName>
        <fullName evidence="2">Uncharacterized protein</fullName>
    </submittedName>
</protein>
<sequence length="73" mass="8364">MGWEWGRRLHVALPLLCADMGDIPDTGLKVEGNSSLLRTERWYMQRANAVNLLHTCIYIYMSHATPPISLYIC</sequence>
<evidence type="ECO:0000256" key="1">
    <source>
        <dbReference type="SAM" id="SignalP"/>
    </source>
</evidence>
<reference evidence="3" key="1">
    <citation type="journal article" date="2016" name="Nature">
        <title>Genome evolution in the allotetraploid frog Xenopus laevis.</title>
        <authorList>
            <person name="Session A.M."/>
            <person name="Uno Y."/>
            <person name="Kwon T."/>
            <person name="Chapman J.A."/>
            <person name="Toyoda A."/>
            <person name="Takahashi S."/>
            <person name="Fukui A."/>
            <person name="Hikosaka A."/>
            <person name="Suzuki A."/>
            <person name="Kondo M."/>
            <person name="van Heeringen S.J."/>
            <person name="Quigley I."/>
            <person name="Heinz S."/>
            <person name="Ogino H."/>
            <person name="Ochi H."/>
            <person name="Hellsten U."/>
            <person name="Lyons J.B."/>
            <person name="Simakov O."/>
            <person name="Putnam N."/>
            <person name="Stites J."/>
            <person name="Kuroki Y."/>
            <person name="Tanaka T."/>
            <person name="Michiue T."/>
            <person name="Watanabe M."/>
            <person name="Bogdanovic O."/>
            <person name="Lister R."/>
            <person name="Georgiou G."/>
            <person name="Paranjpe S.S."/>
            <person name="van Kruijsbergen I."/>
            <person name="Shu S."/>
            <person name="Carlson J."/>
            <person name="Kinoshita T."/>
            <person name="Ohta Y."/>
            <person name="Mawaribuchi S."/>
            <person name="Jenkins J."/>
            <person name="Grimwood J."/>
            <person name="Schmutz J."/>
            <person name="Mitros T."/>
            <person name="Mozaffari S.V."/>
            <person name="Suzuki Y."/>
            <person name="Haramoto Y."/>
            <person name="Yamamoto T.S."/>
            <person name="Takagi C."/>
            <person name="Heald R."/>
            <person name="Miller K."/>
            <person name="Haudenschild C."/>
            <person name="Kitzman J."/>
            <person name="Nakayama T."/>
            <person name="Izutsu Y."/>
            <person name="Robert J."/>
            <person name="Fortriede J."/>
            <person name="Burns K."/>
            <person name="Lotay V."/>
            <person name="Karimi K."/>
            <person name="Yasuoka Y."/>
            <person name="Dichmann D.S."/>
            <person name="Flajnik M.F."/>
            <person name="Houston D.W."/>
            <person name="Shendure J."/>
            <person name="DuPasquier L."/>
            <person name="Vize P.D."/>
            <person name="Zorn A.M."/>
            <person name="Ito M."/>
            <person name="Marcotte E.M."/>
            <person name="Wallingford J.B."/>
            <person name="Ito Y."/>
            <person name="Asashima M."/>
            <person name="Ueno N."/>
            <person name="Matsuda Y."/>
            <person name="Veenstra G.J."/>
            <person name="Fujiyama A."/>
            <person name="Harland R.M."/>
            <person name="Taira M."/>
            <person name="Rokhsar D.S."/>
        </authorList>
    </citation>
    <scope>NUCLEOTIDE SEQUENCE [LARGE SCALE GENOMIC DNA]</scope>
    <source>
        <strain evidence="3">J</strain>
    </source>
</reference>
<gene>
    <name evidence="2" type="ORF">XELAEV_18023100mg</name>
</gene>
<dbReference type="Proteomes" id="UP000694892">
    <property type="component" value="Chromosome 4L"/>
</dbReference>
<keyword evidence="1" id="KW-0732">Signal</keyword>
<accession>A0A974D5E5</accession>
<evidence type="ECO:0000313" key="3">
    <source>
        <dbReference type="Proteomes" id="UP000694892"/>
    </source>
</evidence>
<organism evidence="2 3">
    <name type="scientific">Xenopus laevis</name>
    <name type="common">African clawed frog</name>
    <dbReference type="NCBI Taxonomy" id="8355"/>
    <lineage>
        <taxon>Eukaryota</taxon>
        <taxon>Metazoa</taxon>
        <taxon>Chordata</taxon>
        <taxon>Craniata</taxon>
        <taxon>Vertebrata</taxon>
        <taxon>Euteleostomi</taxon>
        <taxon>Amphibia</taxon>
        <taxon>Batrachia</taxon>
        <taxon>Anura</taxon>
        <taxon>Pipoidea</taxon>
        <taxon>Pipidae</taxon>
        <taxon>Xenopodinae</taxon>
        <taxon>Xenopus</taxon>
        <taxon>Xenopus</taxon>
    </lineage>
</organism>
<dbReference type="EMBL" id="CM004472">
    <property type="protein sequence ID" value="OCT84940.1"/>
    <property type="molecule type" value="Genomic_DNA"/>
</dbReference>
<proteinExistence type="predicted"/>
<feature type="signal peptide" evidence="1">
    <location>
        <begin position="1"/>
        <end position="18"/>
    </location>
</feature>
<feature type="chain" id="PRO_5037976936" evidence="1">
    <location>
        <begin position="19"/>
        <end position="73"/>
    </location>
</feature>
<dbReference type="AlphaFoldDB" id="A0A974D5E5"/>